<dbReference type="STRING" id="35608.A0A2U1Q052"/>
<dbReference type="InterPro" id="IPR025558">
    <property type="entry name" value="DUF4283"/>
</dbReference>
<proteinExistence type="predicted"/>
<dbReference type="InterPro" id="IPR036691">
    <property type="entry name" value="Endo/exonu/phosph_ase_sf"/>
</dbReference>
<name>A0A2U1Q052_ARTAN</name>
<evidence type="ECO:0000313" key="4">
    <source>
        <dbReference type="Proteomes" id="UP000245207"/>
    </source>
</evidence>
<keyword evidence="4" id="KW-1185">Reference proteome</keyword>
<gene>
    <name evidence="3" type="ORF">CTI12_AA091410</name>
</gene>
<evidence type="ECO:0000313" key="3">
    <source>
        <dbReference type="EMBL" id="PWA91347.1"/>
    </source>
</evidence>
<dbReference type="PANTHER" id="PTHR31286:SF165">
    <property type="entry name" value="DUF4283 DOMAIN-CONTAINING PROTEIN"/>
    <property type="match status" value="1"/>
</dbReference>
<dbReference type="Pfam" id="PF14111">
    <property type="entry name" value="DUF4283"/>
    <property type="match status" value="1"/>
</dbReference>
<organism evidence="3 4">
    <name type="scientific">Artemisia annua</name>
    <name type="common">Sweet wormwood</name>
    <dbReference type="NCBI Taxonomy" id="35608"/>
    <lineage>
        <taxon>Eukaryota</taxon>
        <taxon>Viridiplantae</taxon>
        <taxon>Streptophyta</taxon>
        <taxon>Embryophyta</taxon>
        <taxon>Tracheophyta</taxon>
        <taxon>Spermatophyta</taxon>
        <taxon>Magnoliopsida</taxon>
        <taxon>eudicotyledons</taxon>
        <taxon>Gunneridae</taxon>
        <taxon>Pentapetalae</taxon>
        <taxon>asterids</taxon>
        <taxon>campanulids</taxon>
        <taxon>Asterales</taxon>
        <taxon>Asteraceae</taxon>
        <taxon>Asteroideae</taxon>
        <taxon>Anthemideae</taxon>
        <taxon>Artemisiinae</taxon>
        <taxon>Artemisia</taxon>
    </lineage>
</organism>
<feature type="domain" description="DUF4283" evidence="2">
    <location>
        <begin position="37"/>
        <end position="119"/>
    </location>
</feature>
<dbReference type="SUPFAM" id="SSF56219">
    <property type="entry name" value="DNase I-like"/>
    <property type="match status" value="1"/>
</dbReference>
<feature type="region of interest" description="Disordered" evidence="1">
    <location>
        <begin position="246"/>
        <end position="294"/>
    </location>
</feature>
<accession>A0A2U1Q052</accession>
<sequence length="573" mass="65612">MMLNTVSENVDIAKTNVVNDQNGTENRKTYANIMGCKKWELTACGYFVGYKMYMMELKYHLFRMWGKFGLKSIMDIGNGTFVFKFSDEQGLNTVIENGVWIVNNKAMVIQRWDASVDLNKVELDVLPIWVKFVNLPLEAWTAKGLSAIASRLGKPVMMDSMTTKMCSQGVGRLGYARVLVEVDAKKGIPDHVDIMYCDKMGKQTAVKKVKVEYDWKPHVCVLCKVFGHNHEKCKLNVKEKENIQTEKVNGNVVTNKDKNGDKNSDDTSTRQDISARQNNQSFASTSQNTPKKGWKVQENVISELRKSANKYSVLQENDEESGNGNDESWKSVIKNYVLLKQKPSSSVTSKWNKQMHQFYQEKWNAMYGMVTDDIELDENDVFVDKSATAKFMTENEVHGILETHMKKERIQKIGDRVFGNWSWQHNLQVSRKGCRIMVGWDNDKVQCSLVHYSEQNMLYYVEVVNSPVKFYCTFIYAANSGRNMKELWNDLIIYKHLINSEAWVPMGDVNVSLNVNDHSEGGSSMSQDMIDFQDCVNTIEVEEIGSSGFHYTWTKSLLNPDATEMKTSIETPW</sequence>
<feature type="compositionally biased region" description="Basic and acidic residues" evidence="1">
    <location>
        <begin position="255"/>
        <end position="269"/>
    </location>
</feature>
<dbReference type="OrthoDB" id="1930966at2759"/>
<dbReference type="AlphaFoldDB" id="A0A2U1Q052"/>
<protein>
    <submittedName>
        <fullName evidence="3">DUF4283 domain-containing protein</fullName>
    </submittedName>
</protein>
<evidence type="ECO:0000256" key="1">
    <source>
        <dbReference type="SAM" id="MobiDB-lite"/>
    </source>
</evidence>
<feature type="compositionally biased region" description="Polar residues" evidence="1">
    <location>
        <begin position="270"/>
        <end position="290"/>
    </location>
</feature>
<reference evidence="3 4" key="1">
    <citation type="journal article" date="2018" name="Mol. Plant">
        <title>The genome of Artemisia annua provides insight into the evolution of Asteraceae family and artemisinin biosynthesis.</title>
        <authorList>
            <person name="Shen Q."/>
            <person name="Zhang L."/>
            <person name="Liao Z."/>
            <person name="Wang S."/>
            <person name="Yan T."/>
            <person name="Shi P."/>
            <person name="Liu M."/>
            <person name="Fu X."/>
            <person name="Pan Q."/>
            <person name="Wang Y."/>
            <person name="Lv Z."/>
            <person name="Lu X."/>
            <person name="Zhang F."/>
            <person name="Jiang W."/>
            <person name="Ma Y."/>
            <person name="Chen M."/>
            <person name="Hao X."/>
            <person name="Li L."/>
            <person name="Tang Y."/>
            <person name="Lv G."/>
            <person name="Zhou Y."/>
            <person name="Sun X."/>
            <person name="Brodelius P.E."/>
            <person name="Rose J.K.C."/>
            <person name="Tang K."/>
        </authorList>
    </citation>
    <scope>NUCLEOTIDE SEQUENCE [LARGE SCALE GENOMIC DNA]</scope>
    <source>
        <strain evidence="4">cv. Huhao1</strain>
        <tissue evidence="3">Leaf</tissue>
    </source>
</reference>
<dbReference type="Proteomes" id="UP000245207">
    <property type="component" value="Unassembled WGS sequence"/>
</dbReference>
<dbReference type="PANTHER" id="PTHR31286">
    <property type="entry name" value="GLYCINE-RICH CELL WALL STRUCTURAL PROTEIN 1.8-LIKE"/>
    <property type="match status" value="1"/>
</dbReference>
<dbReference type="InterPro" id="IPR040256">
    <property type="entry name" value="At4g02000-like"/>
</dbReference>
<dbReference type="EMBL" id="PKPP01000552">
    <property type="protein sequence ID" value="PWA91347.1"/>
    <property type="molecule type" value="Genomic_DNA"/>
</dbReference>
<comment type="caution">
    <text evidence="3">The sequence shown here is derived from an EMBL/GenBank/DDBJ whole genome shotgun (WGS) entry which is preliminary data.</text>
</comment>
<evidence type="ECO:0000259" key="2">
    <source>
        <dbReference type="Pfam" id="PF14111"/>
    </source>
</evidence>